<reference evidence="2 3" key="1">
    <citation type="journal article" date="2010" name="J. Bacteriol.">
        <title>Genome sequences of Pelagibaca bermudensis HTCC2601T and Maritimibacter alkaliphilus HTCC2654T, the type strains of two marine Roseobacter genera.</title>
        <authorList>
            <person name="Thrash J.C."/>
            <person name="Cho J.C."/>
            <person name="Ferriera S."/>
            <person name="Johnson J."/>
            <person name="Vergin K.L."/>
            <person name="Giovannoni S.J."/>
        </authorList>
    </citation>
    <scope>NUCLEOTIDE SEQUENCE [LARGE SCALE GENOMIC DNA]</scope>
    <source>
        <strain evidence="3">DSM 26914 / JCM 13377 / KCTC 12554 / HTCC2601</strain>
    </source>
</reference>
<evidence type="ECO:0000313" key="2">
    <source>
        <dbReference type="EMBL" id="EAU48818.1"/>
    </source>
</evidence>
<evidence type="ECO:0000256" key="1">
    <source>
        <dbReference type="SAM" id="MobiDB-lite"/>
    </source>
</evidence>
<keyword evidence="3" id="KW-1185">Reference proteome</keyword>
<gene>
    <name evidence="2" type="ORF">R2601_04558</name>
</gene>
<evidence type="ECO:0000313" key="3">
    <source>
        <dbReference type="Proteomes" id="UP000006230"/>
    </source>
</evidence>
<organism evidence="2 3">
    <name type="scientific">Salipiger bermudensis (strain DSM 26914 / JCM 13377 / KCTC 12554 / HTCC2601)</name>
    <name type="common">Pelagibaca bermudensis</name>
    <dbReference type="NCBI Taxonomy" id="314265"/>
    <lineage>
        <taxon>Bacteria</taxon>
        <taxon>Pseudomonadati</taxon>
        <taxon>Pseudomonadota</taxon>
        <taxon>Alphaproteobacteria</taxon>
        <taxon>Rhodobacterales</taxon>
        <taxon>Roseobacteraceae</taxon>
        <taxon>Salipiger</taxon>
    </lineage>
</organism>
<feature type="region of interest" description="Disordered" evidence="1">
    <location>
        <begin position="1"/>
        <end position="20"/>
    </location>
</feature>
<dbReference type="AlphaFoldDB" id="Q0FVT4"/>
<protein>
    <submittedName>
        <fullName evidence="2">Uncharacterized protein</fullName>
    </submittedName>
</protein>
<sequence>MLTSETSETVSGSPSASLSFCSTPRAALADPLVSSLTL</sequence>
<accession>Q0FVT4</accession>
<comment type="caution">
    <text evidence="2">The sequence shown here is derived from an EMBL/GenBank/DDBJ whole genome shotgun (WGS) entry which is preliminary data.</text>
</comment>
<proteinExistence type="predicted"/>
<dbReference type="HOGENOM" id="CLU_3331250_0_0_5"/>
<name>Q0FVT4_SALBH</name>
<dbReference type="Proteomes" id="UP000006230">
    <property type="component" value="Unassembled WGS sequence"/>
</dbReference>
<dbReference type="EMBL" id="AATQ01000001">
    <property type="protein sequence ID" value="EAU48818.1"/>
    <property type="molecule type" value="Genomic_DNA"/>
</dbReference>